<dbReference type="PROSITE" id="PS51294">
    <property type="entry name" value="HTH_MYB"/>
    <property type="match status" value="4"/>
</dbReference>
<dbReference type="InterPro" id="IPR051575">
    <property type="entry name" value="Myb-like_DNA-bd"/>
</dbReference>
<comment type="caution">
    <text evidence="8">The sequence shown here is derived from an EMBL/GenBank/DDBJ whole genome shotgun (WGS) entry which is preliminary data.</text>
</comment>
<keyword evidence="2" id="KW-0238">DNA-binding</keyword>
<dbReference type="PROSITE" id="PS50090">
    <property type="entry name" value="MYB_LIKE"/>
    <property type="match status" value="3"/>
</dbReference>
<dbReference type="InterPro" id="IPR017930">
    <property type="entry name" value="Myb_dom"/>
</dbReference>
<dbReference type="STRING" id="4795.A0A225WHB3"/>
<evidence type="ECO:0000256" key="3">
    <source>
        <dbReference type="ARBA" id="ARBA00023163"/>
    </source>
</evidence>
<dbReference type="CDD" id="cd00167">
    <property type="entry name" value="SANT"/>
    <property type="match status" value="3"/>
</dbReference>
<feature type="region of interest" description="Disordered" evidence="5">
    <location>
        <begin position="670"/>
        <end position="706"/>
    </location>
</feature>
<feature type="domain" description="HTH myb-type" evidence="7">
    <location>
        <begin position="143"/>
        <end position="192"/>
    </location>
</feature>
<dbReference type="PANTHER" id="PTHR46621">
    <property type="entry name" value="SNRNA-ACTIVATING PROTEIN COMPLEX SUBUNIT 4"/>
    <property type="match status" value="1"/>
</dbReference>
<evidence type="ECO:0000256" key="1">
    <source>
        <dbReference type="ARBA" id="ARBA00023015"/>
    </source>
</evidence>
<feature type="domain" description="Myb-like" evidence="6">
    <location>
        <begin position="137"/>
        <end position="188"/>
    </location>
</feature>
<evidence type="ECO:0000259" key="6">
    <source>
        <dbReference type="PROSITE" id="PS50090"/>
    </source>
</evidence>
<feature type="region of interest" description="Disordered" evidence="5">
    <location>
        <begin position="132"/>
        <end position="151"/>
    </location>
</feature>
<dbReference type="GO" id="GO:0000978">
    <property type="term" value="F:RNA polymerase II cis-regulatory region sequence-specific DNA binding"/>
    <property type="evidence" value="ECO:0007669"/>
    <property type="project" value="TreeGrafter"/>
</dbReference>
<reference evidence="9" key="1">
    <citation type="submission" date="2017-03" db="EMBL/GenBank/DDBJ databases">
        <title>Phytopthora megakarya and P. palmivora, two closely related causual agents of cacao black pod achieved similar genome size and gene model numbers by different mechanisms.</title>
        <authorList>
            <person name="Ali S."/>
            <person name="Shao J."/>
            <person name="Larry D.J."/>
            <person name="Kronmiller B."/>
            <person name="Shen D."/>
            <person name="Strem M.D."/>
            <person name="Melnick R.L."/>
            <person name="Guiltinan M.J."/>
            <person name="Tyler B.M."/>
            <person name="Meinhardt L.W."/>
            <person name="Bailey B.A."/>
        </authorList>
    </citation>
    <scope>NUCLEOTIDE SEQUENCE [LARGE SCALE GENOMIC DNA]</scope>
    <source>
        <strain evidence="9">zdho120</strain>
    </source>
</reference>
<feature type="region of interest" description="Disordered" evidence="5">
    <location>
        <begin position="25"/>
        <end position="109"/>
    </location>
</feature>
<feature type="region of interest" description="Disordered" evidence="5">
    <location>
        <begin position="316"/>
        <end position="368"/>
    </location>
</feature>
<feature type="domain" description="HTH myb-type" evidence="7">
    <location>
        <begin position="237"/>
        <end position="264"/>
    </location>
</feature>
<dbReference type="Pfam" id="PF00249">
    <property type="entry name" value="Myb_DNA-binding"/>
    <property type="match status" value="4"/>
</dbReference>
<dbReference type="Proteomes" id="UP000198211">
    <property type="component" value="Unassembled WGS sequence"/>
</dbReference>
<dbReference type="GO" id="GO:0001006">
    <property type="term" value="F:RNA polymerase III type 3 promoter sequence-specific DNA binding"/>
    <property type="evidence" value="ECO:0007669"/>
    <property type="project" value="TreeGrafter"/>
</dbReference>
<keyword evidence="4" id="KW-0539">Nucleus</keyword>
<dbReference type="InterPro" id="IPR009057">
    <property type="entry name" value="Homeodomain-like_sf"/>
</dbReference>
<feature type="compositionally biased region" description="Basic and acidic residues" evidence="5">
    <location>
        <begin position="136"/>
        <end position="151"/>
    </location>
</feature>
<evidence type="ECO:0000259" key="7">
    <source>
        <dbReference type="PROSITE" id="PS51294"/>
    </source>
</evidence>
<evidence type="ECO:0008006" key="10">
    <source>
        <dbReference type="Google" id="ProtNLM"/>
    </source>
</evidence>
<keyword evidence="3" id="KW-0804">Transcription</keyword>
<name>A0A225WHB3_9STRA</name>
<feature type="domain" description="Myb-like" evidence="6">
    <location>
        <begin position="189"/>
        <end position="264"/>
    </location>
</feature>
<feature type="compositionally biased region" description="Low complexity" evidence="5">
    <location>
        <begin position="27"/>
        <end position="41"/>
    </location>
</feature>
<evidence type="ECO:0000256" key="2">
    <source>
        <dbReference type="ARBA" id="ARBA00023125"/>
    </source>
</evidence>
<dbReference type="Gene3D" id="1.10.10.60">
    <property type="entry name" value="Homeodomain-like"/>
    <property type="match status" value="4"/>
</dbReference>
<dbReference type="GO" id="GO:0019185">
    <property type="term" value="C:snRNA-activating protein complex"/>
    <property type="evidence" value="ECO:0007669"/>
    <property type="project" value="TreeGrafter"/>
</dbReference>
<protein>
    <recommendedName>
        <fullName evidence="10">Myb-like DNA-binding protein</fullName>
    </recommendedName>
</protein>
<feature type="compositionally biased region" description="Low complexity" evidence="5">
    <location>
        <begin position="328"/>
        <end position="344"/>
    </location>
</feature>
<keyword evidence="1" id="KW-0805">Transcription regulation</keyword>
<keyword evidence="9" id="KW-1185">Reference proteome</keyword>
<gene>
    <name evidence="8" type="ORF">PHMEG_0008970</name>
</gene>
<feature type="compositionally biased region" description="Low complexity" evidence="5">
    <location>
        <begin position="670"/>
        <end position="685"/>
    </location>
</feature>
<organism evidence="8 9">
    <name type="scientific">Phytophthora megakarya</name>
    <dbReference type="NCBI Taxonomy" id="4795"/>
    <lineage>
        <taxon>Eukaryota</taxon>
        <taxon>Sar</taxon>
        <taxon>Stramenopiles</taxon>
        <taxon>Oomycota</taxon>
        <taxon>Peronosporomycetes</taxon>
        <taxon>Peronosporales</taxon>
        <taxon>Peronosporaceae</taxon>
        <taxon>Phytophthora</taxon>
    </lineage>
</organism>
<proteinExistence type="predicted"/>
<feature type="domain" description="HTH myb-type" evidence="7">
    <location>
        <begin position="194"/>
        <end position="227"/>
    </location>
</feature>
<evidence type="ECO:0000256" key="4">
    <source>
        <dbReference type="ARBA" id="ARBA00023242"/>
    </source>
</evidence>
<evidence type="ECO:0000256" key="5">
    <source>
        <dbReference type="SAM" id="MobiDB-lite"/>
    </source>
</evidence>
<dbReference type="InterPro" id="IPR001005">
    <property type="entry name" value="SANT/Myb"/>
</dbReference>
<sequence length="858" mass="91269">MATVEGSPVSSAKLTELGKALDQTSISPAAASSEAAKLPAKSPKKRGRTDSLKKMLPAPASQRHKQVTSSPQQESSTEEDSAASPSLGPTPDAAPPPAARPQAQPAKLMVKDRRGSGMGVPRAHLILNAVKQAPPAKEKSNPRRWSKHEDESLRLAVERSGERNWKAIADQVPGRNHTQCLQRWTKVLKPGLIKGHWTPEEDGKLRELVAEGKKNWGQVASLIPGRTSAGSGLVAEGKKNWGQVASLIPGRTSKQCRERWCNHLDPNINKGSYTEDEDKIIVEMQAKLGNRWSIIAQQLKGRTEDAVKIRWKSLMRGRRAASKEDKTPTASTASSAGATVATSSFSPDAEQHKTKAVKASPVRQKNRVPGTTATTELAANETKNELEEVSGSKLVTHVPSSAEGASLGNMPATVFVKNAQPLAPASQQEMVAAMGVPGNTVQNVNDLVAASIHNFQMTQRFHPNSTAHAGTGMYPGNPNQLMNTVAPGNPQSPAIYAMADGGVGAFSMNIQPQQIPLQHIPSQQHIQHQQIPPSYQYPPGYTLPQQNMGVMPNYGVTTSFPTSNQMQMQMQMSTIPMPVSSSMQASLSMPPTPTYSSQAMAMAMANVQYQQHPQHPPAVHQGFSGAPLHPRVASMGTPSGTSSQPMIASTSNGGGIAANNGNNASGGVNGANGTNAGLPPSSGAAAAGGKGLNTPREEWGSSQTPRSQMILTEGHASAYELFHQQRLRLMLQERDKQGMTLSSAPSPGQALLTKELEANKERQARQAIMQKGWKSAVESMVSFNSVSDLSTLDDQQRFDGLLEKVSLSALDPTDDELLDQTVDIISGGTCCAHGTVTSKKGGTADTVCANTTDDTVDL</sequence>
<dbReference type="AlphaFoldDB" id="A0A225WHB3"/>
<dbReference type="PANTHER" id="PTHR46621:SF1">
    <property type="entry name" value="SNRNA-ACTIVATING PROTEIN COMPLEX SUBUNIT 4"/>
    <property type="match status" value="1"/>
</dbReference>
<accession>A0A225WHB3</accession>
<feature type="domain" description="Myb-like" evidence="6">
    <location>
        <begin position="265"/>
        <end position="315"/>
    </location>
</feature>
<dbReference type="GO" id="GO:0042795">
    <property type="term" value="P:snRNA transcription by RNA polymerase II"/>
    <property type="evidence" value="ECO:0007669"/>
    <property type="project" value="TreeGrafter"/>
</dbReference>
<evidence type="ECO:0000313" key="9">
    <source>
        <dbReference type="Proteomes" id="UP000198211"/>
    </source>
</evidence>
<dbReference type="EMBL" id="NBNE01000807">
    <property type="protein sequence ID" value="OWZ17131.1"/>
    <property type="molecule type" value="Genomic_DNA"/>
</dbReference>
<feature type="domain" description="HTH myb-type" evidence="7">
    <location>
        <begin position="265"/>
        <end position="319"/>
    </location>
</feature>
<dbReference type="SUPFAM" id="SSF46689">
    <property type="entry name" value="Homeodomain-like"/>
    <property type="match status" value="2"/>
</dbReference>
<dbReference type="GO" id="GO:0042796">
    <property type="term" value="P:snRNA transcription by RNA polymerase III"/>
    <property type="evidence" value="ECO:0007669"/>
    <property type="project" value="TreeGrafter"/>
</dbReference>
<evidence type="ECO:0000313" key="8">
    <source>
        <dbReference type="EMBL" id="OWZ17131.1"/>
    </source>
</evidence>
<dbReference type="SMART" id="SM00717">
    <property type="entry name" value="SANT"/>
    <property type="match status" value="3"/>
</dbReference>
<dbReference type="OrthoDB" id="2143914at2759"/>